<dbReference type="GO" id="GO:0005975">
    <property type="term" value="P:carbohydrate metabolic process"/>
    <property type="evidence" value="ECO:0007669"/>
    <property type="project" value="InterPro"/>
</dbReference>
<dbReference type="InterPro" id="IPR012341">
    <property type="entry name" value="6hp_glycosidase-like_sf"/>
</dbReference>
<gene>
    <name evidence="2" type="ORF">HMPREF9498_00103</name>
</gene>
<keyword evidence="1" id="KW-0812">Transmembrane</keyword>
<dbReference type="RefSeq" id="WP_002401943.1">
    <property type="nucleotide sequence ID" value="NZ_GL454411.1"/>
</dbReference>
<keyword evidence="1" id="KW-0472">Membrane</keyword>
<dbReference type="SUPFAM" id="SSF48208">
    <property type="entry name" value="Six-hairpin glycosidases"/>
    <property type="match status" value="1"/>
</dbReference>
<protein>
    <recommendedName>
        <fullName evidence="4">Glycosyl hydrolase family 8</fullName>
    </recommendedName>
</protein>
<accession>A0A125WA85</accession>
<evidence type="ECO:0000313" key="3">
    <source>
        <dbReference type="Proteomes" id="UP000004846"/>
    </source>
</evidence>
<dbReference type="HOGENOM" id="CLU_062608_1_0_9"/>
<evidence type="ECO:0008006" key="4">
    <source>
        <dbReference type="Google" id="ProtNLM"/>
    </source>
</evidence>
<keyword evidence="1" id="KW-1133">Transmembrane helix</keyword>
<dbReference type="Gene3D" id="1.50.10.10">
    <property type="match status" value="1"/>
</dbReference>
<dbReference type="Proteomes" id="UP000004846">
    <property type="component" value="Unassembled WGS sequence"/>
</dbReference>
<evidence type="ECO:0000313" key="2">
    <source>
        <dbReference type="EMBL" id="EFM84128.1"/>
    </source>
</evidence>
<evidence type="ECO:0000256" key="1">
    <source>
        <dbReference type="SAM" id="Phobius"/>
    </source>
</evidence>
<dbReference type="AlphaFoldDB" id="A0A125WA85"/>
<feature type="transmembrane region" description="Helical" evidence="1">
    <location>
        <begin position="19"/>
        <end position="37"/>
    </location>
</feature>
<comment type="caution">
    <text evidence="2">The sequence shown here is derived from an EMBL/GenBank/DDBJ whole genome shotgun (WGS) entry which is preliminary data.</text>
</comment>
<organism evidence="2 3">
    <name type="scientific">Enterococcus faecalis TX4248</name>
    <dbReference type="NCBI Taxonomy" id="749495"/>
    <lineage>
        <taxon>Bacteria</taxon>
        <taxon>Bacillati</taxon>
        <taxon>Bacillota</taxon>
        <taxon>Bacilli</taxon>
        <taxon>Lactobacillales</taxon>
        <taxon>Enterococcaceae</taxon>
        <taxon>Enterococcus</taxon>
    </lineage>
</organism>
<reference evidence="2 3" key="1">
    <citation type="submission" date="2010-07" db="EMBL/GenBank/DDBJ databases">
        <authorList>
            <person name="Sid Ahmed O."/>
        </authorList>
    </citation>
    <scope>NUCLEOTIDE SEQUENCE [LARGE SCALE GENOMIC DNA]</scope>
    <source>
        <strain evidence="2 3">TX4248</strain>
    </source>
</reference>
<dbReference type="EMBL" id="AEBR01000005">
    <property type="protein sequence ID" value="EFM84128.1"/>
    <property type="molecule type" value="Genomic_DNA"/>
</dbReference>
<name>A0A125WA85_ENTFL</name>
<sequence>MYTDNKEVRKRGVTMKRKLWIFIEVFVVLLGGYFLLFREKSYKVEVEKVNPKIQRLMSTDKQHFLTKHEFHTKETAERKDLLKFFIETRLKTDGGFLTNYLPDAERKDVATGHELLSESSGLYLRNLAFDTQGRFDNFYKQTKDTFYDGVQFSYRIDEQGNKYNVNASIDDLRIIRSLIEAGGHFKTDQYDQEIKKLGKSFMKTSMKDNILIDFYDSKSKQQSSETSLFYIDLITLGYLYKEFGISADYLQYHYQLIDDGYISDDLPLYQTKFNHQTNKYENNGTLNIIESLLTIVHLSEVGMAKQTSIDFVRKQVQQGTLFNSYDLNGSPVDKNQSAASYAIAALIGVAENDKELYRAAITVLNNFQIMDSSSPIYGGFGDKVTKQVYSYNNLMALLAYDF</sequence>
<proteinExistence type="predicted"/>
<dbReference type="InterPro" id="IPR008928">
    <property type="entry name" value="6-hairpin_glycosidase_sf"/>
</dbReference>